<reference evidence="1 2" key="1">
    <citation type="submission" date="2019-10" db="EMBL/GenBank/DDBJ databases">
        <title>Lysobacter alkalisoli sp. nov., isolated from saline-alkaline soil.</title>
        <authorList>
            <person name="Sun J.-Q."/>
        </authorList>
    </citation>
    <scope>NUCLEOTIDE SEQUENCE [LARGE SCALE GENOMIC DNA]</scope>
    <source>
        <strain evidence="1 2">KCTC 42381</strain>
    </source>
</reference>
<protein>
    <submittedName>
        <fullName evidence="1">Uncharacterized protein</fullName>
    </submittedName>
</protein>
<sequence>MNTSNNRPQVGLLHLEVIDRSNFSDFEREVDAKGLDFRIESRPESGPYAGIEWLIPTAIVVYIGKAYFESFLKEAGKDHYAVLKAAIIRLSSKFSSKDEPKGYVVFSKDKAKSGTPKYSIFYSIVANLGDGFCIKLLLQNDFDASTCNAAQEAFLQFLSDLHDGHFDPTRIQGLVDAKPLGNILLLAYEPEGRRLQVIDPLAGKRADA</sequence>
<dbReference type="EMBL" id="VICD02000050">
    <property type="protein sequence ID" value="KAB8198106.1"/>
    <property type="molecule type" value="Genomic_DNA"/>
</dbReference>
<accession>A0A508B038</accession>
<comment type="caution">
    <text evidence="1">The sequence shown here is derived from an EMBL/GenBank/DDBJ whole genome shotgun (WGS) entry which is preliminary data.</text>
</comment>
<evidence type="ECO:0000313" key="1">
    <source>
        <dbReference type="EMBL" id="KAB8198106.1"/>
    </source>
</evidence>
<dbReference type="RefSeq" id="WP_141481366.1">
    <property type="nucleotide sequence ID" value="NZ_VICD02000050.1"/>
</dbReference>
<dbReference type="AlphaFoldDB" id="A0A508B038"/>
<evidence type="ECO:0000313" key="2">
    <source>
        <dbReference type="Proteomes" id="UP000320431"/>
    </source>
</evidence>
<proteinExistence type="predicted"/>
<organism evidence="1 2">
    <name type="scientific">Marilutibacter maris</name>
    <dbReference type="NCBI Taxonomy" id="1605891"/>
    <lineage>
        <taxon>Bacteria</taxon>
        <taxon>Pseudomonadati</taxon>
        <taxon>Pseudomonadota</taxon>
        <taxon>Gammaproteobacteria</taxon>
        <taxon>Lysobacterales</taxon>
        <taxon>Lysobacteraceae</taxon>
        <taxon>Marilutibacter</taxon>
    </lineage>
</organism>
<name>A0A508B038_9GAMM</name>
<dbReference type="Proteomes" id="UP000320431">
    <property type="component" value="Unassembled WGS sequence"/>
</dbReference>
<gene>
    <name evidence="1" type="ORF">FKV24_003785</name>
</gene>